<organism evidence="1 2">
    <name type="scientific">Phocaeicola acetigenes</name>
    <dbReference type="NCBI Taxonomy" id="3016083"/>
    <lineage>
        <taxon>Bacteria</taxon>
        <taxon>Pseudomonadati</taxon>
        <taxon>Bacteroidota</taxon>
        <taxon>Bacteroidia</taxon>
        <taxon>Bacteroidales</taxon>
        <taxon>Bacteroidaceae</taxon>
        <taxon>Phocaeicola</taxon>
    </lineage>
</organism>
<name>A0ABT4PK45_9BACT</name>
<sequence>MRDTSISEEKIEKEWEIHPYYRRELAMAYAPELTPEAAVNRLTKWLKQNATLFKELQEYGYRPNQRVFTPVQVETIFRYLGRP</sequence>
<dbReference type="RefSeq" id="WP_269878736.1">
    <property type="nucleotide sequence ID" value="NZ_JAPZVM010000012.1"/>
</dbReference>
<comment type="caution">
    <text evidence="1">The sequence shown here is derived from an EMBL/GenBank/DDBJ whole genome shotgun (WGS) entry which is preliminary data.</text>
</comment>
<proteinExistence type="predicted"/>
<accession>A0ABT4PK45</accession>
<evidence type="ECO:0000313" key="2">
    <source>
        <dbReference type="Proteomes" id="UP001141933"/>
    </source>
</evidence>
<protein>
    <submittedName>
        <fullName evidence="1">DUF4248 domain-containing protein</fullName>
    </submittedName>
</protein>
<dbReference type="EMBL" id="JAPZVM010000012">
    <property type="protein sequence ID" value="MCZ8373403.1"/>
    <property type="molecule type" value="Genomic_DNA"/>
</dbReference>
<dbReference type="InterPro" id="IPR025342">
    <property type="entry name" value="DUF4248"/>
</dbReference>
<dbReference type="Pfam" id="PF14053">
    <property type="entry name" value="DUF4248"/>
    <property type="match status" value="1"/>
</dbReference>
<reference evidence="1" key="1">
    <citation type="submission" date="2022-12" db="EMBL/GenBank/DDBJ databases">
        <title>Phocaeicola acetigenes sp. nov., isolated feces from a healthy human.</title>
        <authorList>
            <person name="Do H."/>
            <person name="Ha Y.B."/>
            <person name="Kim J.-S."/>
            <person name="Suh M.K."/>
            <person name="Kim H.S."/>
            <person name="Lee J.-S."/>
        </authorList>
    </citation>
    <scope>NUCLEOTIDE SEQUENCE</scope>
    <source>
        <strain evidence="1">KGMB11183</strain>
    </source>
</reference>
<gene>
    <name evidence="1" type="ORF">O6P32_11915</name>
</gene>
<keyword evidence="2" id="KW-1185">Reference proteome</keyword>
<evidence type="ECO:0000313" key="1">
    <source>
        <dbReference type="EMBL" id="MCZ8373403.1"/>
    </source>
</evidence>
<dbReference type="Proteomes" id="UP001141933">
    <property type="component" value="Unassembled WGS sequence"/>
</dbReference>